<gene>
    <name evidence="2" type="ORF">JL111_12980</name>
</gene>
<evidence type="ECO:0000313" key="2">
    <source>
        <dbReference type="EMBL" id="MBL3674400.1"/>
    </source>
</evidence>
<feature type="region of interest" description="Disordered" evidence="1">
    <location>
        <begin position="42"/>
        <end position="75"/>
    </location>
</feature>
<dbReference type="EMBL" id="JAESHT010000010">
    <property type="protein sequence ID" value="MBL3674400.1"/>
    <property type="molecule type" value="Genomic_DNA"/>
</dbReference>
<accession>A0ABS1S751</accession>
<protein>
    <submittedName>
        <fullName evidence="2">Uncharacterized protein</fullName>
    </submittedName>
</protein>
<sequence>MQDGQLSEGVVRMPRVKKPVRIGSLKGLASYVPDLLEPMTEEELKEWGGDPIDPLTQNADKIAPTRSPSREDEPK</sequence>
<comment type="caution">
    <text evidence="2">The sequence shown here is derived from an EMBL/GenBank/DDBJ whole genome shotgun (WGS) entry which is preliminary data.</text>
</comment>
<dbReference type="Proteomes" id="UP000644749">
    <property type="component" value="Unassembled WGS sequence"/>
</dbReference>
<dbReference type="RefSeq" id="WP_191310743.1">
    <property type="nucleotide sequence ID" value="NZ_BNCL01000009.1"/>
</dbReference>
<keyword evidence="3" id="KW-1185">Reference proteome</keyword>
<proteinExistence type="predicted"/>
<name>A0ABS1S751_9RHOB</name>
<evidence type="ECO:0000256" key="1">
    <source>
        <dbReference type="SAM" id="MobiDB-lite"/>
    </source>
</evidence>
<organism evidence="2 3">
    <name type="scientific">Paracoccus aerius</name>
    <dbReference type="NCBI Taxonomy" id="1915382"/>
    <lineage>
        <taxon>Bacteria</taxon>
        <taxon>Pseudomonadati</taxon>
        <taxon>Pseudomonadota</taxon>
        <taxon>Alphaproteobacteria</taxon>
        <taxon>Rhodobacterales</taxon>
        <taxon>Paracoccaceae</taxon>
        <taxon>Paracoccus</taxon>
    </lineage>
</organism>
<reference evidence="2 3" key="1">
    <citation type="submission" date="2021-01" db="EMBL/GenBank/DDBJ databases">
        <title>011410 draft genome.</title>
        <authorList>
            <person name="Lang L."/>
        </authorList>
    </citation>
    <scope>NUCLEOTIDE SEQUENCE [LARGE SCALE GENOMIC DNA]</scope>
    <source>
        <strain evidence="2 3">KCTC 42845</strain>
    </source>
</reference>
<evidence type="ECO:0000313" key="3">
    <source>
        <dbReference type="Proteomes" id="UP000644749"/>
    </source>
</evidence>